<sequence length="785" mass="84307">MPARLLDRITPATLTNRVFAIYTATLLLFVAGGLAAFISYEFRKQIEETQASSVMLIEVVAQSVQDSVVIGDYDTVKRILEKGVQGSAFASAMFKDTSGAIVLAKSKAPADGHPPKFISNWVKLRLDDVNRPVSVGGKDYGLLRLEFDADLVAEDLWSISVLVLGVGLASLVVGLLLIRWALNHWLGGLQKLREVVQTLGTGSSETEKLVIEGAPAEIQSLVAMFNQTAVLVREREGSRAALEQAKLAAEKARHTAEQASLAKSQFLANMSHELRTPMNAILGMLQLLEGTELTDKQRSYTHNTASAARSLLSLLNDILDFSKIEAGKMTLDPRPFRTDQLLRDLSVILSANVGAKTIEVLFDVGTDVPNALVGDDMRLQQVLINLGGNAVKFTERGEVVIRLRLKATNGAKAFVEFAVSDTGIGIASENQAHIFSGFSQAEASTTRRFGGTGLGLAICQRLVGLMGGTLEVDSVPGEGSNFHFTVPLQIAPPAAVGPAAMVQRHPLAAQKALVVDDNPVARALLATMTRSLGWDVDVAEGGPQALERVQAAQSGSKPYQVIFMDWRMPDWDGWETTRRIRAAMPGGDTLILMVSANGRAMMAERTADEQALLNGFLVKPVTASMLLDAVMDAQAASAKAATGVNPAAPQAVNKPKRLDGMRLLVVEDNKINQLVAKGLLKQEGAEVTLADNGQLAVELLTARPDAFEAVLMDVQMPVMDGYEATRALRTMPVFANLPVIAMTANAMASDREACLAAGMNDHVGKPFEIDHLVRTLLHFTGRPAL</sequence>
<dbReference type="Gene3D" id="3.40.50.2300">
    <property type="match status" value="2"/>
</dbReference>
<dbReference type="InterPro" id="IPR001789">
    <property type="entry name" value="Sig_transdc_resp-reg_receiver"/>
</dbReference>
<dbReference type="InterPro" id="IPR005467">
    <property type="entry name" value="His_kinase_dom"/>
</dbReference>
<name>A0ABZ0B0A4_9BURK</name>
<dbReference type="SUPFAM" id="SSF52172">
    <property type="entry name" value="CheY-like"/>
    <property type="match status" value="2"/>
</dbReference>
<evidence type="ECO:0000256" key="3">
    <source>
        <dbReference type="ARBA" id="ARBA00022553"/>
    </source>
</evidence>
<dbReference type="InterPro" id="IPR003594">
    <property type="entry name" value="HATPase_dom"/>
</dbReference>
<evidence type="ECO:0000256" key="2">
    <source>
        <dbReference type="ARBA" id="ARBA00012438"/>
    </source>
</evidence>
<feature type="modified residue" description="4-aspartylphosphate" evidence="5">
    <location>
        <position position="713"/>
    </location>
</feature>
<feature type="domain" description="Response regulatory" evidence="8">
    <location>
        <begin position="662"/>
        <end position="780"/>
    </location>
</feature>
<dbReference type="CDD" id="cd17546">
    <property type="entry name" value="REC_hyHK_CKI1_RcsC-like"/>
    <property type="match status" value="2"/>
</dbReference>
<dbReference type="PRINTS" id="PR00344">
    <property type="entry name" value="BCTRLSENSOR"/>
</dbReference>
<keyword evidence="3 5" id="KW-0597">Phosphoprotein</keyword>
<dbReference type="SMART" id="SM00387">
    <property type="entry name" value="HATPase_c"/>
    <property type="match status" value="1"/>
</dbReference>
<dbReference type="RefSeq" id="WP_313868043.1">
    <property type="nucleotide sequence ID" value="NZ_CP132507.1"/>
</dbReference>
<protein>
    <recommendedName>
        <fullName evidence="2">histidine kinase</fullName>
        <ecNumber evidence="2">2.7.13.3</ecNumber>
    </recommendedName>
</protein>
<dbReference type="PANTHER" id="PTHR45339">
    <property type="entry name" value="HYBRID SIGNAL TRANSDUCTION HISTIDINE KINASE J"/>
    <property type="match status" value="1"/>
</dbReference>
<evidence type="ECO:0000259" key="8">
    <source>
        <dbReference type="PROSITE" id="PS50110"/>
    </source>
</evidence>
<reference evidence="9 10" key="1">
    <citation type="submission" date="2023-08" db="EMBL/GenBank/DDBJ databases">
        <title>Rhodoferax potami sp. nov. and Rhodoferax mekongensis sp. nov., isolated from the Mekong River in Thailand.</title>
        <authorList>
            <person name="Kitikhun S."/>
            <person name="Charoenyingcharoen P."/>
            <person name="Siriarchawattana P."/>
            <person name="Likhitrattanapisal S."/>
            <person name="Nilsakha T."/>
            <person name="Chanpet A."/>
            <person name="Rattanawaree P."/>
            <person name="Ingsriswang S."/>
        </authorList>
    </citation>
    <scope>NUCLEOTIDE SEQUENCE [LARGE SCALE GENOMIC DNA]</scope>
    <source>
        <strain evidence="9 10">TBRC 17307</strain>
    </source>
</reference>
<keyword evidence="6" id="KW-0812">Transmembrane</keyword>
<feature type="transmembrane region" description="Helical" evidence="6">
    <location>
        <begin position="20"/>
        <end position="40"/>
    </location>
</feature>
<dbReference type="Proteomes" id="UP001302257">
    <property type="component" value="Chromosome"/>
</dbReference>
<dbReference type="CDD" id="cd00082">
    <property type="entry name" value="HisKA"/>
    <property type="match status" value="1"/>
</dbReference>
<feature type="domain" description="Histidine kinase" evidence="7">
    <location>
        <begin position="269"/>
        <end position="490"/>
    </location>
</feature>
<evidence type="ECO:0000256" key="4">
    <source>
        <dbReference type="ARBA" id="ARBA00023012"/>
    </source>
</evidence>
<evidence type="ECO:0000259" key="7">
    <source>
        <dbReference type="PROSITE" id="PS50109"/>
    </source>
</evidence>
<evidence type="ECO:0000313" key="10">
    <source>
        <dbReference type="Proteomes" id="UP001302257"/>
    </source>
</evidence>
<keyword evidence="10" id="KW-1185">Reference proteome</keyword>
<dbReference type="InterPro" id="IPR003661">
    <property type="entry name" value="HisK_dim/P_dom"/>
</dbReference>
<dbReference type="SUPFAM" id="SSF55874">
    <property type="entry name" value="ATPase domain of HSP90 chaperone/DNA topoisomerase II/histidine kinase"/>
    <property type="match status" value="1"/>
</dbReference>
<comment type="catalytic activity">
    <reaction evidence="1">
        <text>ATP + protein L-histidine = ADP + protein N-phospho-L-histidine.</text>
        <dbReference type="EC" id="2.7.13.3"/>
    </reaction>
</comment>
<dbReference type="InterPro" id="IPR011006">
    <property type="entry name" value="CheY-like_superfamily"/>
</dbReference>
<dbReference type="InterPro" id="IPR036097">
    <property type="entry name" value="HisK_dim/P_sf"/>
</dbReference>
<dbReference type="PROSITE" id="PS50109">
    <property type="entry name" value="HIS_KIN"/>
    <property type="match status" value="1"/>
</dbReference>
<dbReference type="Pfam" id="PF00072">
    <property type="entry name" value="Response_reg"/>
    <property type="match status" value="2"/>
</dbReference>
<proteinExistence type="predicted"/>
<dbReference type="InterPro" id="IPR004358">
    <property type="entry name" value="Sig_transdc_His_kin-like_C"/>
</dbReference>
<gene>
    <name evidence="9" type="ORF">RAN89_02230</name>
</gene>
<dbReference type="Pfam" id="PF00512">
    <property type="entry name" value="HisKA"/>
    <property type="match status" value="1"/>
</dbReference>
<evidence type="ECO:0000256" key="6">
    <source>
        <dbReference type="SAM" id="Phobius"/>
    </source>
</evidence>
<dbReference type="SMART" id="SM00388">
    <property type="entry name" value="HisKA"/>
    <property type="match status" value="1"/>
</dbReference>
<dbReference type="Pfam" id="PF02518">
    <property type="entry name" value="HATPase_c"/>
    <property type="match status" value="1"/>
</dbReference>
<dbReference type="PROSITE" id="PS50110">
    <property type="entry name" value="RESPONSE_REGULATORY"/>
    <property type="match status" value="2"/>
</dbReference>
<dbReference type="EMBL" id="CP132507">
    <property type="protein sequence ID" value="WNO05261.1"/>
    <property type="molecule type" value="Genomic_DNA"/>
</dbReference>
<accession>A0ABZ0B0A4</accession>
<keyword evidence="6" id="KW-1133">Transmembrane helix</keyword>
<dbReference type="InterPro" id="IPR036890">
    <property type="entry name" value="HATPase_C_sf"/>
</dbReference>
<dbReference type="Gene3D" id="3.30.565.10">
    <property type="entry name" value="Histidine kinase-like ATPase, C-terminal domain"/>
    <property type="match status" value="1"/>
</dbReference>
<feature type="modified residue" description="4-aspartylphosphate" evidence="5">
    <location>
        <position position="565"/>
    </location>
</feature>
<evidence type="ECO:0000256" key="5">
    <source>
        <dbReference type="PROSITE-ProRule" id="PRU00169"/>
    </source>
</evidence>
<organism evidence="9 10">
    <name type="scientific">Rhodoferax mekongensis</name>
    <dbReference type="NCBI Taxonomy" id="3068341"/>
    <lineage>
        <taxon>Bacteria</taxon>
        <taxon>Pseudomonadati</taxon>
        <taxon>Pseudomonadota</taxon>
        <taxon>Betaproteobacteria</taxon>
        <taxon>Burkholderiales</taxon>
        <taxon>Comamonadaceae</taxon>
        <taxon>Rhodoferax</taxon>
    </lineage>
</organism>
<evidence type="ECO:0000256" key="1">
    <source>
        <dbReference type="ARBA" id="ARBA00000085"/>
    </source>
</evidence>
<keyword evidence="6" id="KW-0472">Membrane</keyword>
<dbReference type="PANTHER" id="PTHR45339:SF1">
    <property type="entry name" value="HYBRID SIGNAL TRANSDUCTION HISTIDINE KINASE J"/>
    <property type="match status" value="1"/>
</dbReference>
<feature type="transmembrane region" description="Helical" evidence="6">
    <location>
        <begin position="161"/>
        <end position="182"/>
    </location>
</feature>
<dbReference type="SMART" id="SM00448">
    <property type="entry name" value="REC"/>
    <property type="match status" value="2"/>
</dbReference>
<keyword evidence="4" id="KW-0902">Two-component regulatory system</keyword>
<dbReference type="Gene3D" id="1.10.287.130">
    <property type="match status" value="1"/>
</dbReference>
<dbReference type="SUPFAM" id="SSF47384">
    <property type="entry name" value="Homodimeric domain of signal transducing histidine kinase"/>
    <property type="match status" value="1"/>
</dbReference>
<evidence type="ECO:0000313" key="9">
    <source>
        <dbReference type="EMBL" id="WNO05261.1"/>
    </source>
</evidence>
<dbReference type="CDD" id="cd16922">
    <property type="entry name" value="HATPase_EvgS-ArcB-TorS-like"/>
    <property type="match status" value="1"/>
</dbReference>
<feature type="domain" description="Response regulatory" evidence="8">
    <location>
        <begin position="511"/>
        <end position="634"/>
    </location>
</feature>
<dbReference type="EC" id="2.7.13.3" evidence="2"/>